<keyword evidence="5" id="KW-0539">Nucleus</keyword>
<keyword evidence="3" id="KW-0238">DNA-binding</keyword>
<dbReference type="PANTHER" id="PTHR44042:SF67">
    <property type="entry name" value="MYB-LIKE PROTEIN I"/>
    <property type="match status" value="1"/>
</dbReference>
<evidence type="ECO:0000313" key="13">
    <source>
        <dbReference type="Proteomes" id="UP000317650"/>
    </source>
</evidence>
<evidence type="ECO:0000259" key="9">
    <source>
        <dbReference type="PROSITE" id="PS50090"/>
    </source>
</evidence>
<feature type="domain" description="HTH myb-type" evidence="11">
    <location>
        <begin position="105"/>
        <end position="161"/>
    </location>
</feature>
<comment type="subcellular location">
    <subcellularLocation>
        <location evidence="1">Nucleus</location>
    </subcellularLocation>
</comment>
<dbReference type="PROSITE" id="PS50090">
    <property type="entry name" value="MYB_LIKE"/>
    <property type="match status" value="2"/>
</dbReference>
<keyword evidence="2" id="KW-0805">Transcription regulation</keyword>
<gene>
    <name evidence="12" type="ORF">C4D60_Mb11t08230</name>
</gene>
<proteinExistence type="predicted"/>
<dbReference type="GO" id="GO:0009744">
    <property type="term" value="P:response to sucrose"/>
    <property type="evidence" value="ECO:0007669"/>
    <property type="project" value="UniProtKB-ARBA"/>
</dbReference>
<evidence type="ECO:0000256" key="5">
    <source>
        <dbReference type="ARBA" id="ARBA00023242"/>
    </source>
</evidence>
<dbReference type="Gene3D" id="1.10.10.60">
    <property type="entry name" value="Homeodomain-like"/>
    <property type="match status" value="2"/>
</dbReference>
<organism evidence="12 13">
    <name type="scientific">Musa balbisiana</name>
    <name type="common">Banana</name>
    <dbReference type="NCBI Taxonomy" id="52838"/>
    <lineage>
        <taxon>Eukaryota</taxon>
        <taxon>Viridiplantae</taxon>
        <taxon>Streptophyta</taxon>
        <taxon>Embryophyta</taxon>
        <taxon>Tracheophyta</taxon>
        <taxon>Spermatophyta</taxon>
        <taxon>Magnoliopsida</taxon>
        <taxon>Liliopsida</taxon>
        <taxon>Zingiberales</taxon>
        <taxon>Musaceae</taxon>
        <taxon>Musa</taxon>
    </lineage>
</organism>
<dbReference type="EMBL" id="PYDT01000007">
    <property type="protein sequence ID" value="THU55594.1"/>
    <property type="molecule type" value="Genomic_DNA"/>
</dbReference>
<evidence type="ECO:0000259" key="10">
    <source>
        <dbReference type="PROSITE" id="PS51293"/>
    </source>
</evidence>
<dbReference type="Proteomes" id="UP000317650">
    <property type="component" value="Chromosome 11"/>
</dbReference>
<dbReference type="InterPro" id="IPR017930">
    <property type="entry name" value="Myb_dom"/>
</dbReference>
<keyword evidence="13" id="KW-1185">Reference proteome</keyword>
<evidence type="ECO:0000256" key="2">
    <source>
        <dbReference type="ARBA" id="ARBA00023015"/>
    </source>
</evidence>
<dbReference type="InterPro" id="IPR006447">
    <property type="entry name" value="Myb_dom_plants"/>
</dbReference>
<feature type="domain" description="Myb-like" evidence="9">
    <location>
        <begin position="105"/>
        <end position="157"/>
    </location>
</feature>
<dbReference type="SMART" id="SM00717">
    <property type="entry name" value="SANT"/>
    <property type="match status" value="2"/>
</dbReference>
<feature type="compositionally biased region" description="Basic and acidic residues" evidence="8">
    <location>
        <begin position="102"/>
        <end position="111"/>
    </location>
</feature>
<dbReference type="InterPro" id="IPR009057">
    <property type="entry name" value="Homeodomain-like_sf"/>
</dbReference>
<comment type="caution">
    <text evidence="12">The sequence shown here is derived from an EMBL/GenBank/DDBJ whole genome shotgun (WGS) entry which is preliminary data.</text>
</comment>
<evidence type="ECO:0000256" key="7">
    <source>
        <dbReference type="ARBA" id="ARBA00076145"/>
    </source>
</evidence>
<name>A0A4S8J436_MUSBA</name>
<dbReference type="STRING" id="52838.A0A4S8J436"/>
<dbReference type="SUPFAM" id="SSF46689">
    <property type="entry name" value="Homeodomain-like"/>
    <property type="match status" value="2"/>
</dbReference>
<dbReference type="PANTHER" id="PTHR44042">
    <property type="entry name" value="DUPLICATED HOMEODOMAIN-LIKE SUPERFAMILY PROTEIN-RELATED"/>
    <property type="match status" value="1"/>
</dbReference>
<feature type="compositionally biased region" description="Polar residues" evidence="8">
    <location>
        <begin position="181"/>
        <end position="191"/>
    </location>
</feature>
<feature type="region of interest" description="Disordered" evidence="8">
    <location>
        <begin position="160"/>
        <end position="191"/>
    </location>
</feature>
<dbReference type="CDD" id="cd00167">
    <property type="entry name" value="SANT"/>
    <property type="match status" value="2"/>
</dbReference>
<reference evidence="12 13" key="1">
    <citation type="journal article" date="2019" name="Nat. Plants">
        <title>Genome sequencing of Musa balbisiana reveals subgenome evolution and function divergence in polyploid bananas.</title>
        <authorList>
            <person name="Yao X."/>
        </authorList>
    </citation>
    <scope>NUCLEOTIDE SEQUENCE [LARGE SCALE GENOMIC DNA]</scope>
    <source>
        <strain evidence="13">cv. DH-PKW</strain>
        <tissue evidence="12">Leaves</tissue>
    </source>
</reference>
<feature type="domain" description="SANT" evidence="10">
    <location>
        <begin position="108"/>
        <end position="161"/>
    </location>
</feature>
<dbReference type="Pfam" id="PF23082">
    <property type="entry name" value="Myb_DNA-binding_2"/>
    <property type="match status" value="1"/>
</dbReference>
<dbReference type="AlphaFoldDB" id="A0A4S8J436"/>
<accession>A0A4S8J436</accession>
<feature type="domain" description="Myb-like" evidence="9">
    <location>
        <begin position="13"/>
        <end position="60"/>
    </location>
</feature>
<evidence type="ECO:0000313" key="12">
    <source>
        <dbReference type="EMBL" id="THU55594.1"/>
    </source>
</evidence>
<dbReference type="FunFam" id="1.10.10.60:FF:000154">
    <property type="entry name" value="Transcription factor SRM1"/>
    <property type="match status" value="1"/>
</dbReference>
<evidence type="ECO:0000256" key="3">
    <source>
        <dbReference type="ARBA" id="ARBA00023125"/>
    </source>
</evidence>
<dbReference type="NCBIfam" id="TIGR01557">
    <property type="entry name" value="myb_SHAQKYF"/>
    <property type="match status" value="1"/>
</dbReference>
<evidence type="ECO:0000256" key="4">
    <source>
        <dbReference type="ARBA" id="ARBA00023163"/>
    </source>
</evidence>
<evidence type="ECO:0000256" key="8">
    <source>
        <dbReference type="SAM" id="MobiDB-lite"/>
    </source>
</evidence>
<sequence>MFSGQQLAGVPRPWTRAEDKVFETALVVYSEGTPDRWSAIAEQLPGRSAAEAWERYQALVHDCDMIERGMVELPECWGEYEDGGDLDGSDGGAEGNQPTARPRREERKRGVPWTEEEHRLFLEGLSKYGKGDWRNISRWAVKTRTPTQVASHAQKFFIRQSQNADKSRETKRKSIHDITCPSPSSSMSCLK</sequence>
<keyword evidence="4" id="KW-0804">Transcription</keyword>
<dbReference type="InterPro" id="IPR017884">
    <property type="entry name" value="SANT_dom"/>
</dbReference>
<dbReference type="Pfam" id="PF00249">
    <property type="entry name" value="Myb_DNA-binding"/>
    <property type="match status" value="1"/>
</dbReference>
<feature type="region of interest" description="Disordered" evidence="8">
    <location>
        <begin position="81"/>
        <end position="111"/>
    </location>
</feature>
<dbReference type="PROSITE" id="PS51294">
    <property type="entry name" value="HTH_MYB"/>
    <property type="match status" value="1"/>
</dbReference>
<dbReference type="GO" id="GO:0005634">
    <property type="term" value="C:nucleus"/>
    <property type="evidence" value="ECO:0007669"/>
    <property type="project" value="UniProtKB-SubCell"/>
</dbReference>
<dbReference type="GO" id="GO:0003677">
    <property type="term" value="F:DNA binding"/>
    <property type="evidence" value="ECO:0007669"/>
    <property type="project" value="UniProtKB-KW"/>
</dbReference>
<dbReference type="GO" id="GO:0009739">
    <property type="term" value="P:response to gibberellin"/>
    <property type="evidence" value="ECO:0007669"/>
    <property type="project" value="UniProtKB-ARBA"/>
</dbReference>
<protein>
    <recommendedName>
        <fullName evidence="6">Transcription factor MYBS1</fullName>
    </recommendedName>
    <alternativeName>
        <fullName evidence="7">Myb-related protein S1</fullName>
    </alternativeName>
</protein>
<dbReference type="InterPro" id="IPR001005">
    <property type="entry name" value="SANT/Myb"/>
</dbReference>
<dbReference type="PROSITE" id="PS51293">
    <property type="entry name" value="SANT"/>
    <property type="match status" value="1"/>
</dbReference>
<dbReference type="FunFam" id="1.10.10.60:FF:000009">
    <property type="entry name" value="transcription factor MYB1R1"/>
    <property type="match status" value="1"/>
</dbReference>
<evidence type="ECO:0000256" key="1">
    <source>
        <dbReference type="ARBA" id="ARBA00004123"/>
    </source>
</evidence>
<evidence type="ECO:0000259" key="11">
    <source>
        <dbReference type="PROSITE" id="PS51294"/>
    </source>
</evidence>
<evidence type="ECO:0000256" key="6">
    <source>
        <dbReference type="ARBA" id="ARBA00068153"/>
    </source>
</evidence>